<comment type="caution">
    <text evidence="5">The sequence shown here is derived from an EMBL/GenBank/DDBJ whole genome shotgun (WGS) entry which is preliminary data.</text>
</comment>
<sequence length="443" mass="47055">MRCAPLTASLLLLLTACGGGAEEPSEEEAAAAEQAQAISVRVARVEQGTIQAWVYAQGTARAGEREFLSFESAGRVAYVDPRLDEGDRVRRGQVIAYQQQARAEASVANARATLANARSEVTVAQANQRQAAASLELARETFERYRQLLALNSASEQEFDEAEARLAEARAAKQKADAQLAAVRANVDAAQAGVDEAQVAVSESRIVSPINGVIARLNIEQGQYFSPQAIQTGSESGALSTVPVVIINPSRFEITVQLPAFERNAVEIGSEVLIEAGDQMAATARATDSRPGIGAGRAPGLNVSDYAVRGQVVAISPSLDPERRSFQVTIRSNSGSVRLQDGEFVTTWIEGREAENTAIVPYDAIRFEDNQAFVFVYDPQTRTARRTAVELGLQGIEGVAIAAGVDAGTPIVTSGVERLSDGDRVRRIGASARQSASGASKAR</sequence>
<evidence type="ECO:0000313" key="6">
    <source>
        <dbReference type="Proteomes" id="UP001235664"/>
    </source>
</evidence>
<evidence type="ECO:0000259" key="4">
    <source>
        <dbReference type="Pfam" id="PF25876"/>
    </source>
</evidence>
<feature type="signal peptide" evidence="3">
    <location>
        <begin position="1"/>
        <end position="21"/>
    </location>
</feature>
<dbReference type="Gene3D" id="1.10.287.470">
    <property type="entry name" value="Helix hairpin bin"/>
    <property type="match status" value="1"/>
</dbReference>
<dbReference type="Proteomes" id="UP001235664">
    <property type="component" value="Unassembled WGS sequence"/>
</dbReference>
<dbReference type="SUPFAM" id="SSF111369">
    <property type="entry name" value="HlyD-like secretion proteins"/>
    <property type="match status" value="2"/>
</dbReference>
<evidence type="ECO:0000313" key="5">
    <source>
        <dbReference type="EMBL" id="MDP4539119.1"/>
    </source>
</evidence>
<reference evidence="5 6" key="1">
    <citation type="submission" date="2023-08" db="EMBL/GenBank/DDBJ databases">
        <title>genomic of DY56.</title>
        <authorList>
            <person name="Wang Y."/>
        </authorList>
    </citation>
    <scope>NUCLEOTIDE SEQUENCE [LARGE SCALE GENOMIC DNA]</scope>
    <source>
        <strain evidence="5 6">DY56-A-20</strain>
    </source>
</reference>
<keyword evidence="6" id="KW-1185">Reference proteome</keyword>
<organism evidence="5 6">
    <name type="scientific">Qipengyuania benthica</name>
    <dbReference type="NCBI Taxonomy" id="3067651"/>
    <lineage>
        <taxon>Bacteria</taxon>
        <taxon>Pseudomonadati</taxon>
        <taxon>Pseudomonadota</taxon>
        <taxon>Alphaproteobacteria</taxon>
        <taxon>Sphingomonadales</taxon>
        <taxon>Erythrobacteraceae</taxon>
        <taxon>Qipengyuania</taxon>
    </lineage>
</organism>
<dbReference type="RefSeq" id="WP_305929263.1">
    <property type="nucleotide sequence ID" value="NZ_JAVAIL010000002.1"/>
</dbReference>
<name>A0ABT9H726_9SPHN</name>
<accession>A0ABT9H726</accession>
<dbReference type="Gene3D" id="2.40.420.20">
    <property type="match status" value="1"/>
</dbReference>
<dbReference type="InterPro" id="IPR058624">
    <property type="entry name" value="MdtA-like_HH"/>
</dbReference>
<dbReference type="Gene3D" id="2.40.30.170">
    <property type="match status" value="1"/>
</dbReference>
<gene>
    <name evidence="5" type="ORF">Q9K01_05735</name>
</gene>
<dbReference type="InterPro" id="IPR006143">
    <property type="entry name" value="RND_pump_MFP"/>
</dbReference>
<keyword evidence="2" id="KW-0175">Coiled coil</keyword>
<dbReference type="PROSITE" id="PS51257">
    <property type="entry name" value="PROKAR_LIPOPROTEIN"/>
    <property type="match status" value="1"/>
</dbReference>
<keyword evidence="3" id="KW-0732">Signal</keyword>
<dbReference type="PANTHER" id="PTHR30469:SF15">
    <property type="entry name" value="HLYD FAMILY OF SECRETION PROTEINS"/>
    <property type="match status" value="1"/>
</dbReference>
<proteinExistence type="inferred from homology"/>
<feature type="chain" id="PRO_5046863963" evidence="3">
    <location>
        <begin position="22"/>
        <end position="443"/>
    </location>
</feature>
<feature type="domain" description="Multidrug resistance protein MdtA-like alpha-helical hairpin" evidence="4">
    <location>
        <begin position="122"/>
        <end position="199"/>
    </location>
</feature>
<dbReference type="EMBL" id="JAVAIL010000002">
    <property type="protein sequence ID" value="MDP4539119.1"/>
    <property type="molecule type" value="Genomic_DNA"/>
</dbReference>
<protein>
    <submittedName>
        <fullName evidence="5">Efflux RND transporter periplasmic adaptor subunit</fullName>
    </submittedName>
</protein>
<dbReference type="PANTHER" id="PTHR30469">
    <property type="entry name" value="MULTIDRUG RESISTANCE PROTEIN MDTA"/>
    <property type="match status" value="1"/>
</dbReference>
<dbReference type="Pfam" id="PF25876">
    <property type="entry name" value="HH_MFP_RND"/>
    <property type="match status" value="1"/>
</dbReference>
<evidence type="ECO:0000256" key="2">
    <source>
        <dbReference type="SAM" id="Coils"/>
    </source>
</evidence>
<evidence type="ECO:0000256" key="1">
    <source>
        <dbReference type="ARBA" id="ARBA00009477"/>
    </source>
</evidence>
<dbReference type="NCBIfam" id="TIGR01730">
    <property type="entry name" value="RND_mfp"/>
    <property type="match status" value="1"/>
</dbReference>
<evidence type="ECO:0000256" key="3">
    <source>
        <dbReference type="SAM" id="SignalP"/>
    </source>
</evidence>
<comment type="similarity">
    <text evidence="1">Belongs to the membrane fusion protein (MFP) (TC 8.A.1) family.</text>
</comment>
<dbReference type="Gene3D" id="2.40.50.100">
    <property type="match status" value="1"/>
</dbReference>
<feature type="coiled-coil region" evidence="2">
    <location>
        <begin position="100"/>
        <end position="186"/>
    </location>
</feature>